<dbReference type="Pfam" id="PF18726">
    <property type="entry name" value="HEPN_SAV_6107"/>
    <property type="match status" value="1"/>
</dbReference>
<protein>
    <recommendedName>
        <fullName evidence="1">SAV-6107-like HEPN domain-containing protein</fullName>
    </recommendedName>
</protein>
<proteinExistence type="predicted"/>
<dbReference type="AlphaFoldDB" id="A0A9D1RTW4"/>
<accession>A0A9D1RTW4</accession>
<reference evidence="2" key="2">
    <citation type="submission" date="2021-04" db="EMBL/GenBank/DDBJ databases">
        <authorList>
            <person name="Gilroy R."/>
        </authorList>
    </citation>
    <scope>NUCLEOTIDE SEQUENCE</scope>
    <source>
        <strain evidence="2">CHK32-1732</strain>
    </source>
</reference>
<comment type="caution">
    <text evidence="2">The sequence shown here is derived from an EMBL/GenBank/DDBJ whole genome shotgun (WGS) entry which is preliminary data.</text>
</comment>
<reference evidence="2" key="1">
    <citation type="journal article" date="2021" name="PeerJ">
        <title>Extensive microbial diversity within the chicken gut microbiome revealed by metagenomics and culture.</title>
        <authorList>
            <person name="Gilroy R."/>
            <person name="Ravi A."/>
            <person name="Getino M."/>
            <person name="Pursley I."/>
            <person name="Horton D.L."/>
            <person name="Alikhan N.F."/>
            <person name="Baker D."/>
            <person name="Gharbi K."/>
            <person name="Hall N."/>
            <person name="Watson M."/>
            <person name="Adriaenssens E.M."/>
            <person name="Foster-Nyarko E."/>
            <person name="Jarju S."/>
            <person name="Secka A."/>
            <person name="Antonio M."/>
            <person name="Oren A."/>
            <person name="Chaudhuri R.R."/>
            <person name="La Ragione R."/>
            <person name="Hildebrand F."/>
            <person name="Pallen M.J."/>
        </authorList>
    </citation>
    <scope>NUCLEOTIDE SEQUENCE</scope>
    <source>
        <strain evidence="2">CHK32-1732</strain>
    </source>
</reference>
<dbReference type="InterPro" id="IPR040891">
    <property type="entry name" value="HEPN_SAV_6107"/>
</dbReference>
<gene>
    <name evidence="2" type="ORF">H9870_13725</name>
</gene>
<evidence type="ECO:0000259" key="1">
    <source>
        <dbReference type="Pfam" id="PF18726"/>
    </source>
</evidence>
<evidence type="ECO:0000313" key="3">
    <source>
        <dbReference type="Proteomes" id="UP000824190"/>
    </source>
</evidence>
<evidence type="ECO:0000313" key="2">
    <source>
        <dbReference type="EMBL" id="HIW92707.1"/>
    </source>
</evidence>
<feature type="domain" description="SAV-6107-like HEPN" evidence="1">
    <location>
        <begin position="58"/>
        <end position="142"/>
    </location>
</feature>
<name>A0A9D1RTW4_9CORY</name>
<dbReference type="EMBL" id="DXGC01000118">
    <property type="protein sequence ID" value="HIW92707.1"/>
    <property type="molecule type" value="Genomic_DNA"/>
</dbReference>
<organism evidence="2 3">
    <name type="scientific">Candidatus Corynebacterium avicola</name>
    <dbReference type="NCBI Taxonomy" id="2838527"/>
    <lineage>
        <taxon>Bacteria</taxon>
        <taxon>Bacillati</taxon>
        <taxon>Actinomycetota</taxon>
        <taxon>Actinomycetes</taxon>
        <taxon>Mycobacteriales</taxon>
        <taxon>Corynebacteriaceae</taxon>
        <taxon>Corynebacterium</taxon>
    </lineage>
</organism>
<dbReference type="Proteomes" id="UP000824190">
    <property type="component" value="Unassembled WGS sequence"/>
</dbReference>
<sequence length="152" mass="16706">MNGTNAGTGETSAQVARVARLSRAHRGGAALPETFVIEAERLLERSRWEPELDGELTWAYRGALRAAGAVIQHARKKRRRLPAGSAWSRVRVLSGEFGDWCDVFERHARLVARVEMGLEAGLTREVVSGVYQDACDFLDEVRGAVGYLPDVA</sequence>